<dbReference type="Proteomes" id="UP000822476">
    <property type="component" value="Unassembled WGS sequence"/>
</dbReference>
<organism evidence="1 2">
    <name type="scientific">Paragonimus skrjabini miyazakii</name>
    <dbReference type="NCBI Taxonomy" id="59628"/>
    <lineage>
        <taxon>Eukaryota</taxon>
        <taxon>Metazoa</taxon>
        <taxon>Spiralia</taxon>
        <taxon>Lophotrochozoa</taxon>
        <taxon>Platyhelminthes</taxon>
        <taxon>Trematoda</taxon>
        <taxon>Digenea</taxon>
        <taxon>Plagiorchiida</taxon>
        <taxon>Troglotremata</taxon>
        <taxon>Troglotrematidae</taxon>
        <taxon>Paragonimus</taxon>
    </lineage>
</organism>
<dbReference type="EMBL" id="JTDE01006054">
    <property type="protein sequence ID" value="KAF7246031.1"/>
    <property type="molecule type" value="Genomic_DNA"/>
</dbReference>
<keyword evidence="2" id="KW-1185">Reference proteome</keyword>
<gene>
    <name evidence="1" type="ORF">EG68_11401</name>
</gene>
<protein>
    <submittedName>
        <fullName evidence="1">Uncharacterized protein</fullName>
    </submittedName>
</protein>
<dbReference type="AlphaFoldDB" id="A0A8S9YGI7"/>
<evidence type="ECO:0000313" key="1">
    <source>
        <dbReference type="EMBL" id="KAF7246031.1"/>
    </source>
</evidence>
<comment type="caution">
    <text evidence="1">The sequence shown here is derived from an EMBL/GenBank/DDBJ whole genome shotgun (WGS) entry which is preliminary data.</text>
</comment>
<dbReference type="OrthoDB" id="6243624at2759"/>
<name>A0A8S9YGI7_9TREM</name>
<sequence length="99" mass="10501">MLLLIPSAETPVSRLQVALAIVLVVLQHAGRGTHACAFLDSGSDATLIRKSLVKGLGSTGRSKRRILNTLNQCSTLISTQVELNIESVDSKAVVHLARA</sequence>
<proteinExistence type="predicted"/>
<reference evidence="1" key="1">
    <citation type="submission" date="2019-07" db="EMBL/GenBank/DDBJ databases">
        <title>Annotation for the trematode Paragonimus miyazaki's.</title>
        <authorList>
            <person name="Choi Y.-J."/>
        </authorList>
    </citation>
    <scope>NUCLEOTIDE SEQUENCE</scope>
    <source>
        <strain evidence="1">Japan</strain>
    </source>
</reference>
<accession>A0A8S9YGI7</accession>
<evidence type="ECO:0000313" key="2">
    <source>
        <dbReference type="Proteomes" id="UP000822476"/>
    </source>
</evidence>